<dbReference type="InterPro" id="IPR017853">
    <property type="entry name" value="GH"/>
</dbReference>
<proteinExistence type="predicted"/>
<keyword evidence="2" id="KW-1185">Reference proteome</keyword>
<gene>
    <name evidence="1" type="ORF">HMPREF1541_09586</name>
</gene>
<sequence length="554" mass="63327">MVHKNPGEGLTKTKYSDPRVVRELGFNVMVKNDGRPPHTAITWDSFDPDVFPEGSEGRAWVELRAAEIDREIEAMHAAGMKAMYWSDVFVLPRTLADKYWPAITDQKGYWSFDSDLMINLTKYMLDAVFVRFPDLDGLVIRTGEIYTHDVPFHQGSSPITDGPDSHIHLLKILDEIVVRKHNKLVFYRTWSFDGFHTDPSYYLTVADAIEPHPNLVMVIKHTKGDYWRTLPFNPTLGIGQHPFLVEIQCQREYEGKGAVPNYVMKGVINGFDENMEDAGAKSLTDLLDHDLFQGIFAWPRGGGWRGPYPANEFWIDMNVEVIANWATDTSRTEEELFHSWVRHTLELDEESARALREIALLSTRGTLLGHYSLVHQVGNLPWTRDYYIGGADSALKGDFEAILSDGTVEDVLGEKALAVYIWEMLPGPARQIRTHDKDLRDFIDLSIEYGILLYTIIWRSWIAQLKGMEGDQTGQYDVELISEGINGYDLAMQKYNDLSGSRNATEQVSSLYVPFQYRFTAPDPIKGVNNSINMWRWILDEAETQSTMRDDLKR</sequence>
<reference evidence="1 2" key="1">
    <citation type="submission" date="2013-03" db="EMBL/GenBank/DDBJ databases">
        <title>The Genome Sequence of Phialophora europaea CBS 101466.</title>
        <authorList>
            <consortium name="The Broad Institute Genomics Platform"/>
            <person name="Cuomo C."/>
            <person name="de Hoog S."/>
            <person name="Gorbushina A."/>
            <person name="Walker B."/>
            <person name="Young S.K."/>
            <person name="Zeng Q."/>
            <person name="Gargeya S."/>
            <person name="Fitzgerald M."/>
            <person name="Haas B."/>
            <person name="Abouelleil A."/>
            <person name="Allen A.W."/>
            <person name="Alvarado L."/>
            <person name="Arachchi H.M."/>
            <person name="Berlin A.M."/>
            <person name="Chapman S.B."/>
            <person name="Gainer-Dewar J."/>
            <person name="Goldberg J."/>
            <person name="Griggs A."/>
            <person name="Gujja S."/>
            <person name="Hansen M."/>
            <person name="Howarth C."/>
            <person name="Imamovic A."/>
            <person name="Ireland A."/>
            <person name="Larimer J."/>
            <person name="McCowan C."/>
            <person name="Murphy C."/>
            <person name="Pearson M."/>
            <person name="Poon T.W."/>
            <person name="Priest M."/>
            <person name="Roberts A."/>
            <person name="Saif S."/>
            <person name="Shea T."/>
            <person name="Sisk P."/>
            <person name="Sykes S."/>
            <person name="Wortman J."/>
            <person name="Nusbaum C."/>
            <person name="Birren B."/>
        </authorList>
    </citation>
    <scope>NUCLEOTIDE SEQUENCE [LARGE SCALE GENOMIC DNA]</scope>
    <source>
        <strain evidence="1 2">CBS 101466</strain>
    </source>
</reference>
<protein>
    <submittedName>
        <fullName evidence="1">Uncharacterized protein</fullName>
    </submittedName>
</protein>
<dbReference type="eggNOG" id="ENOG502SQ9I">
    <property type="taxonomic scope" value="Eukaryota"/>
</dbReference>
<evidence type="ECO:0000313" key="2">
    <source>
        <dbReference type="Proteomes" id="UP000030752"/>
    </source>
</evidence>
<name>W2SCI9_CYPE1</name>
<dbReference type="Proteomes" id="UP000030752">
    <property type="component" value="Unassembled WGS sequence"/>
</dbReference>
<accession>W2SCI9</accession>
<dbReference type="AlphaFoldDB" id="W2SCI9"/>
<evidence type="ECO:0000313" key="1">
    <source>
        <dbReference type="EMBL" id="ETN45753.1"/>
    </source>
</evidence>
<dbReference type="InParanoid" id="W2SCI9"/>
<dbReference type="OrthoDB" id="5572375at2759"/>
<dbReference type="VEuPathDB" id="FungiDB:HMPREF1541_09586"/>
<dbReference type="HOGENOM" id="CLU_488905_0_0_1"/>
<dbReference type="RefSeq" id="XP_008712481.1">
    <property type="nucleotide sequence ID" value="XM_008714259.1"/>
</dbReference>
<dbReference type="EMBL" id="KB822712">
    <property type="protein sequence ID" value="ETN45753.1"/>
    <property type="molecule type" value="Genomic_DNA"/>
</dbReference>
<dbReference type="SUPFAM" id="SSF51445">
    <property type="entry name" value="(Trans)glycosidases"/>
    <property type="match status" value="1"/>
</dbReference>
<organism evidence="1 2">
    <name type="scientific">Cyphellophora europaea (strain CBS 101466)</name>
    <name type="common">Phialophora europaea</name>
    <dbReference type="NCBI Taxonomy" id="1220924"/>
    <lineage>
        <taxon>Eukaryota</taxon>
        <taxon>Fungi</taxon>
        <taxon>Dikarya</taxon>
        <taxon>Ascomycota</taxon>
        <taxon>Pezizomycotina</taxon>
        <taxon>Eurotiomycetes</taxon>
        <taxon>Chaetothyriomycetidae</taxon>
        <taxon>Chaetothyriales</taxon>
        <taxon>Cyphellophoraceae</taxon>
        <taxon>Cyphellophora</taxon>
    </lineage>
</organism>
<dbReference type="GeneID" id="19976925"/>